<accession>A0A6S6R4W6</accession>
<evidence type="ECO:0000313" key="2">
    <source>
        <dbReference type="Proteomes" id="UP000515561"/>
    </source>
</evidence>
<reference evidence="1 2" key="1">
    <citation type="journal article" date="2016" name="Int. J. Syst. Evol. Microbiol.">
        <title>Descriptions of Anaerotaenia torta gen. nov., sp. nov. and Anaerocolumna cellulosilytica gen. nov., sp. nov. isolated from a methanogenic reactor of cattle waste.</title>
        <authorList>
            <person name="Uek A."/>
            <person name="Ohtaki Y."/>
            <person name="Kaku N."/>
            <person name="Ueki K."/>
        </authorList>
    </citation>
    <scope>NUCLEOTIDE SEQUENCE [LARGE SCALE GENOMIC DNA]</scope>
    <source>
        <strain evidence="1 2">SN021</strain>
    </source>
</reference>
<keyword evidence="2" id="KW-1185">Reference proteome</keyword>
<evidence type="ECO:0000313" key="1">
    <source>
        <dbReference type="EMBL" id="BCJ94465.1"/>
    </source>
</evidence>
<sequence>MPIENYGVLKGIVLNGKEERDYNKPHYQIHIRGEKNTNYRAAINVMSGPKHMGSKVLYYAEEEFVSPVLEKLNSLKYGFTPINKKNETLALDYIRGSIISNPAKMKPLPHDKAGKDNDLNDYLHKYVDRAMQEKKPSSTIYVYGSLFLSKGETDDIFHFAPPIGIHNIHMNQGNDRKGPWVKDNGIWQDGGILIQMRSHWIGIFLAFQTQAWCTDDYGHPV</sequence>
<protein>
    <submittedName>
        <fullName evidence="1">Uncharacterized protein</fullName>
    </submittedName>
</protein>
<dbReference type="InterPro" id="IPR019268">
    <property type="entry name" value="DUF2278"/>
</dbReference>
<dbReference type="KEGG" id="acel:acsn021_20340"/>
<dbReference type="EMBL" id="AP023367">
    <property type="protein sequence ID" value="BCJ94465.1"/>
    <property type="molecule type" value="Genomic_DNA"/>
</dbReference>
<dbReference type="Proteomes" id="UP000515561">
    <property type="component" value="Chromosome"/>
</dbReference>
<gene>
    <name evidence="1" type="primary">yukJ</name>
    <name evidence="1" type="ORF">acsn021_20340</name>
</gene>
<organism evidence="1 2">
    <name type="scientific">Anaerocolumna cellulosilytica</name>
    <dbReference type="NCBI Taxonomy" id="433286"/>
    <lineage>
        <taxon>Bacteria</taxon>
        <taxon>Bacillati</taxon>
        <taxon>Bacillota</taxon>
        <taxon>Clostridia</taxon>
        <taxon>Lachnospirales</taxon>
        <taxon>Lachnospiraceae</taxon>
        <taxon>Anaerocolumna</taxon>
    </lineage>
</organism>
<dbReference type="Pfam" id="PF10042">
    <property type="entry name" value="DUF2278"/>
    <property type="match status" value="1"/>
</dbReference>
<dbReference type="AlphaFoldDB" id="A0A6S6R4W6"/>
<name>A0A6S6R4W6_9FIRM</name>
<dbReference type="RefSeq" id="WP_184093304.1">
    <property type="nucleotide sequence ID" value="NZ_AP023367.1"/>
</dbReference>
<proteinExistence type="predicted"/>